<comment type="caution">
    <text evidence="12">The sequence shown here is derived from an EMBL/GenBank/DDBJ whole genome shotgun (WGS) entry which is preliminary data.</text>
</comment>
<proteinExistence type="inferred from homology"/>
<keyword evidence="6" id="KW-0256">Endoplasmic reticulum</keyword>
<dbReference type="EMBL" id="JACMRX010000001">
    <property type="protein sequence ID" value="KAF7996541.1"/>
    <property type="molecule type" value="Genomic_DNA"/>
</dbReference>
<evidence type="ECO:0000313" key="12">
    <source>
        <dbReference type="EMBL" id="KAF7996541.1"/>
    </source>
</evidence>
<dbReference type="Pfam" id="PF07787">
    <property type="entry name" value="TMEM43"/>
    <property type="match status" value="1"/>
</dbReference>
<dbReference type="GO" id="GO:0006629">
    <property type="term" value="P:lipid metabolic process"/>
    <property type="evidence" value="ECO:0007669"/>
    <property type="project" value="TreeGrafter"/>
</dbReference>
<evidence type="ECO:0000256" key="9">
    <source>
        <dbReference type="ARBA" id="ARBA00023242"/>
    </source>
</evidence>
<dbReference type="GO" id="GO:0005637">
    <property type="term" value="C:nuclear inner membrane"/>
    <property type="evidence" value="ECO:0007669"/>
    <property type="project" value="TreeGrafter"/>
</dbReference>
<comment type="subcellular location">
    <subcellularLocation>
        <location evidence="1">Endomembrane system</location>
        <topology evidence="1">Multi-pass membrane protein</topology>
    </subcellularLocation>
    <subcellularLocation>
        <location evidence="3">Endoplasmic reticulum membrane</location>
    </subcellularLocation>
    <subcellularLocation>
        <location evidence="2">Nucleus envelope</location>
    </subcellularLocation>
</comment>
<keyword evidence="13" id="KW-1185">Reference proteome</keyword>
<feature type="transmembrane region" description="Helical" evidence="11">
    <location>
        <begin position="50"/>
        <end position="69"/>
    </location>
</feature>
<accession>A0A834Y4U5</accession>
<protein>
    <submittedName>
        <fullName evidence="12">Uncharacterized protein</fullName>
    </submittedName>
</protein>
<dbReference type="PANTHER" id="PTHR13416:SF2">
    <property type="entry name" value="TRANSMEMBRANE PROTEIN 43"/>
    <property type="match status" value="1"/>
</dbReference>
<keyword evidence="5 11" id="KW-0812">Transmembrane</keyword>
<dbReference type="InterPro" id="IPR012430">
    <property type="entry name" value="TMEM43_fam"/>
</dbReference>
<feature type="transmembrane region" description="Helical" evidence="11">
    <location>
        <begin position="321"/>
        <end position="341"/>
    </location>
</feature>
<dbReference type="GO" id="GO:0071763">
    <property type="term" value="P:nuclear membrane organization"/>
    <property type="evidence" value="ECO:0007669"/>
    <property type="project" value="TreeGrafter"/>
</dbReference>
<evidence type="ECO:0000313" key="13">
    <source>
        <dbReference type="Proteomes" id="UP000639338"/>
    </source>
</evidence>
<evidence type="ECO:0000256" key="6">
    <source>
        <dbReference type="ARBA" id="ARBA00022824"/>
    </source>
</evidence>
<evidence type="ECO:0000256" key="2">
    <source>
        <dbReference type="ARBA" id="ARBA00004259"/>
    </source>
</evidence>
<evidence type="ECO:0000256" key="8">
    <source>
        <dbReference type="ARBA" id="ARBA00023136"/>
    </source>
</evidence>
<evidence type="ECO:0000256" key="7">
    <source>
        <dbReference type="ARBA" id="ARBA00022989"/>
    </source>
</evidence>
<evidence type="ECO:0000256" key="10">
    <source>
        <dbReference type="SAM" id="MobiDB-lite"/>
    </source>
</evidence>
<feature type="transmembrane region" description="Helical" evidence="11">
    <location>
        <begin position="379"/>
        <end position="398"/>
    </location>
</feature>
<feature type="region of interest" description="Disordered" evidence="10">
    <location>
        <begin position="1"/>
        <end position="34"/>
    </location>
</feature>
<reference evidence="12 13" key="1">
    <citation type="submission" date="2020-08" db="EMBL/GenBank/DDBJ databases">
        <title>Aphidius gifuensis genome sequencing and assembly.</title>
        <authorList>
            <person name="Du Z."/>
        </authorList>
    </citation>
    <scope>NUCLEOTIDE SEQUENCE [LARGE SCALE GENOMIC DNA]</scope>
    <source>
        <strain evidence="12">YNYX2018</strain>
        <tissue evidence="12">Adults</tissue>
    </source>
</reference>
<name>A0A834Y4U5_APHGI</name>
<dbReference type="OrthoDB" id="410725at2759"/>
<evidence type="ECO:0000256" key="5">
    <source>
        <dbReference type="ARBA" id="ARBA00022692"/>
    </source>
</evidence>
<comment type="similarity">
    <text evidence="4">Belongs to the TMEM43 family.</text>
</comment>
<dbReference type="PANTHER" id="PTHR13416">
    <property type="match status" value="1"/>
</dbReference>
<sequence length="414" mass="47485">MSQNRPIAVSRRHPNQRNDESVESNSNNSNRLLQNNRLPPSIVEQFRESWLTAIIGLILFATGMCLLFWNEGKAASIAQSLDEALENIALISDIQNIPEEYNGRLVHLSGPLSISEPLTEPDYGIVVDSVKLKRRVQMYQWIEYEDSGLGEAENHDDPKNYYYTTEWKDKLIDSDSFYIRNGHENPTEIPIKSQIQIAEEVKIGNVILGDEMKNKFTEFLEITSDQRPDRVDIKMHSGLYYHSADLWNPHVGDIRILFLYAGKANDIYSIVGKLSDGIIVPYVTTRNEVILLQRKHTVDVHQMFHLEHVHNYWRTWTIRGLGWLVLFLAATCLANILKTIITNSSFLYGIIEIDSITMSVSMSISLLVVGFAWVWYRPIVALCLALASIVPFIYSTFFSNDDERQQGRAAYRRI</sequence>
<keyword evidence="7 11" id="KW-1133">Transmembrane helix</keyword>
<dbReference type="AlphaFoldDB" id="A0A834Y4U5"/>
<evidence type="ECO:0000256" key="4">
    <source>
        <dbReference type="ARBA" id="ARBA00006627"/>
    </source>
</evidence>
<evidence type="ECO:0000256" key="1">
    <source>
        <dbReference type="ARBA" id="ARBA00004127"/>
    </source>
</evidence>
<evidence type="ECO:0000256" key="11">
    <source>
        <dbReference type="SAM" id="Phobius"/>
    </source>
</evidence>
<keyword evidence="8 11" id="KW-0472">Membrane</keyword>
<organism evidence="12 13">
    <name type="scientific">Aphidius gifuensis</name>
    <name type="common">Parasitoid wasp</name>
    <dbReference type="NCBI Taxonomy" id="684658"/>
    <lineage>
        <taxon>Eukaryota</taxon>
        <taxon>Metazoa</taxon>
        <taxon>Ecdysozoa</taxon>
        <taxon>Arthropoda</taxon>
        <taxon>Hexapoda</taxon>
        <taxon>Insecta</taxon>
        <taxon>Pterygota</taxon>
        <taxon>Neoptera</taxon>
        <taxon>Endopterygota</taxon>
        <taxon>Hymenoptera</taxon>
        <taxon>Apocrita</taxon>
        <taxon>Ichneumonoidea</taxon>
        <taxon>Braconidae</taxon>
        <taxon>Aphidiinae</taxon>
        <taxon>Aphidius</taxon>
    </lineage>
</organism>
<gene>
    <name evidence="12" type="ORF">HCN44_002173</name>
</gene>
<dbReference type="GO" id="GO:0005789">
    <property type="term" value="C:endoplasmic reticulum membrane"/>
    <property type="evidence" value="ECO:0007669"/>
    <property type="project" value="UniProtKB-SubCell"/>
</dbReference>
<keyword evidence="9" id="KW-0539">Nucleus</keyword>
<evidence type="ECO:0000256" key="3">
    <source>
        <dbReference type="ARBA" id="ARBA00004586"/>
    </source>
</evidence>
<dbReference type="Proteomes" id="UP000639338">
    <property type="component" value="Unassembled WGS sequence"/>
</dbReference>
<feature type="compositionally biased region" description="Low complexity" evidence="10">
    <location>
        <begin position="24"/>
        <end position="34"/>
    </location>
</feature>